<protein>
    <submittedName>
        <fullName evidence="2">Uncharacterized protein</fullName>
    </submittedName>
</protein>
<feature type="region of interest" description="Disordered" evidence="1">
    <location>
        <begin position="67"/>
        <end position="88"/>
    </location>
</feature>
<dbReference type="EMBL" id="BLWC01000001">
    <property type="protein sequence ID" value="GFM97953.1"/>
    <property type="molecule type" value="Genomic_DNA"/>
</dbReference>
<evidence type="ECO:0000256" key="1">
    <source>
        <dbReference type="SAM" id="MobiDB-lite"/>
    </source>
</evidence>
<evidence type="ECO:0000313" key="3">
    <source>
        <dbReference type="EMBL" id="NYE41585.1"/>
    </source>
</evidence>
<gene>
    <name evidence="3" type="ORF">HEB29_002596</name>
    <name evidence="2" type="ORF">Sfulv_27640</name>
</gene>
<evidence type="ECO:0000313" key="2">
    <source>
        <dbReference type="EMBL" id="GFM97953.1"/>
    </source>
</evidence>
<comment type="caution">
    <text evidence="2">The sequence shown here is derived from an EMBL/GenBank/DDBJ whole genome shotgun (WGS) entry which is preliminary data.</text>
</comment>
<sequence>MLTTTKLSSDVTVSKALCLAAIEQLINCRSGLGLRANTEVPPDRVRRPQGTTEQGHVLTAMGVAGVPRGRRPASAFDGPPGRAFEGAV</sequence>
<proteinExistence type="predicted"/>
<dbReference type="EMBL" id="JACCCF010000001">
    <property type="protein sequence ID" value="NYE41585.1"/>
    <property type="molecule type" value="Genomic_DNA"/>
</dbReference>
<reference evidence="3 5" key="2">
    <citation type="submission" date="2020-07" db="EMBL/GenBank/DDBJ databases">
        <title>Sequencing the genomes of 1000 actinobacteria strains.</title>
        <authorList>
            <person name="Klenk H.-P."/>
        </authorList>
    </citation>
    <scope>NUCLEOTIDE SEQUENCE [LARGE SCALE GENOMIC DNA]</scope>
    <source>
        <strain evidence="3 5">DSM 41455</strain>
    </source>
</reference>
<dbReference type="AlphaFoldDB" id="A0A7J0C7R0"/>
<accession>A0A7J0C7R0</accession>
<dbReference type="Proteomes" id="UP000498980">
    <property type="component" value="Unassembled WGS sequence"/>
</dbReference>
<keyword evidence="4" id="KW-1185">Reference proteome</keyword>
<evidence type="ECO:0000313" key="4">
    <source>
        <dbReference type="Proteomes" id="UP000498980"/>
    </source>
</evidence>
<name>A0A7J0C7R0_9ACTN</name>
<evidence type="ECO:0000313" key="5">
    <source>
        <dbReference type="Proteomes" id="UP000530403"/>
    </source>
</evidence>
<organism evidence="2 4">
    <name type="scientific">Streptomyces fulvorobeus</name>
    <dbReference type="NCBI Taxonomy" id="284028"/>
    <lineage>
        <taxon>Bacteria</taxon>
        <taxon>Bacillati</taxon>
        <taxon>Actinomycetota</taxon>
        <taxon>Actinomycetes</taxon>
        <taxon>Kitasatosporales</taxon>
        <taxon>Streptomycetaceae</taxon>
        <taxon>Streptomyces</taxon>
    </lineage>
</organism>
<reference evidence="2 4" key="1">
    <citation type="submission" date="2020-05" db="EMBL/GenBank/DDBJ databases">
        <title>Whole genome shotgun sequence of Streptomyces fulvorobeus NBRC 15897.</title>
        <authorList>
            <person name="Komaki H."/>
            <person name="Tamura T."/>
        </authorList>
    </citation>
    <scope>NUCLEOTIDE SEQUENCE [LARGE SCALE GENOMIC DNA]</scope>
    <source>
        <strain evidence="2 4">NBRC 15897</strain>
    </source>
</reference>
<dbReference type="Proteomes" id="UP000530403">
    <property type="component" value="Unassembled WGS sequence"/>
</dbReference>
<dbReference type="RefSeq" id="WP_173313860.1">
    <property type="nucleotide sequence ID" value="NZ_BAAAUE010000014.1"/>
</dbReference>